<sequence>VKVCIRVNLGGRKYKDKQEKVWYADKGYVTGSWGCLNLPETDILTTLDVISNTANMELFQSIRMGENIIYRFDVVNGTYEVRILFAEIYWETSAAEQQNVYIQGKKVLKNFNIFDEVGHDCALEKSMRTKVEQGYLEIKFVGYSLPMHSGARACAIKIKSI</sequence>
<keyword evidence="5" id="KW-0256">Endoplasmic reticulum</keyword>
<evidence type="ECO:0000256" key="6">
    <source>
        <dbReference type="ARBA" id="ARBA00022989"/>
    </source>
</evidence>
<dbReference type="InterPro" id="IPR008979">
    <property type="entry name" value="Galactose-bd-like_sf"/>
</dbReference>
<keyword evidence="7" id="KW-0472">Membrane</keyword>
<evidence type="ECO:0000256" key="4">
    <source>
        <dbReference type="ARBA" id="ARBA00022729"/>
    </source>
</evidence>
<dbReference type="Pfam" id="PF11721">
    <property type="entry name" value="Malectin"/>
    <property type="match status" value="1"/>
</dbReference>
<proteinExistence type="inferred from homology"/>
<comment type="caution">
    <text evidence="11">The sequence shown here is derived from an EMBL/GenBank/DDBJ whole genome shotgun (WGS) entry which is preliminary data.</text>
</comment>
<comment type="similarity">
    <text evidence="2">Belongs to the malectin family.</text>
</comment>
<dbReference type="SUPFAM" id="SSF49785">
    <property type="entry name" value="Galactose-binding domain-like"/>
    <property type="match status" value="1"/>
</dbReference>
<accession>X1I473</accession>
<keyword evidence="8" id="KW-0325">Glycoprotein</keyword>
<dbReference type="GO" id="GO:0005789">
    <property type="term" value="C:endoplasmic reticulum membrane"/>
    <property type="evidence" value="ECO:0007669"/>
    <property type="project" value="UniProtKB-SubCell"/>
</dbReference>
<dbReference type="GO" id="GO:0030246">
    <property type="term" value="F:carbohydrate binding"/>
    <property type="evidence" value="ECO:0007669"/>
    <property type="project" value="InterPro"/>
</dbReference>
<dbReference type="PANTHER" id="PTHR13460">
    <property type="match status" value="1"/>
</dbReference>
<evidence type="ECO:0000256" key="8">
    <source>
        <dbReference type="ARBA" id="ARBA00023180"/>
    </source>
</evidence>
<protein>
    <recommendedName>
        <fullName evidence="10">Malectin domain-containing protein</fullName>
    </recommendedName>
</protein>
<feature type="domain" description="Malectin" evidence="10">
    <location>
        <begin position="3"/>
        <end position="141"/>
    </location>
</feature>
<comment type="subcellular location">
    <subcellularLocation>
        <location evidence="1">Endoplasmic reticulum membrane</location>
        <topology evidence="1">Single-pass type I membrane protein</topology>
    </subcellularLocation>
</comment>
<evidence type="ECO:0000256" key="1">
    <source>
        <dbReference type="ARBA" id="ARBA00004115"/>
    </source>
</evidence>
<keyword evidence="4" id="KW-0732">Signal</keyword>
<evidence type="ECO:0000256" key="5">
    <source>
        <dbReference type="ARBA" id="ARBA00022824"/>
    </source>
</evidence>
<organism evidence="11">
    <name type="scientific">marine sediment metagenome</name>
    <dbReference type="NCBI Taxonomy" id="412755"/>
    <lineage>
        <taxon>unclassified sequences</taxon>
        <taxon>metagenomes</taxon>
        <taxon>ecological metagenomes</taxon>
    </lineage>
</organism>
<keyword evidence="3" id="KW-0812">Transmembrane</keyword>
<evidence type="ECO:0000256" key="9">
    <source>
        <dbReference type="ARBA" id="ARBA00023277"/>
    </source>
</evidence>
<dbReference type="EMBL" id="BARU01029185">
    <property type="protein sequence ID" value="GAH64095.1"/>
    <property type="molecule type" value="Genomic_DNA"/>
</dbReference>
<name>X1I473_9ZZZZ</name>
<dbReference type="PANTHER" id="PTHR13460:SF0">
    <property type="entry name" value="MALECTIN"/>
    <property type="match status" value="1"/>
</dbReference>
<evidence type="ECO:0000313" key="11">
    <source>
        <dbReference type="EMBL" id="GAH64095.1"/>
    </source>
</evidence>
<keyword evidence="9" id="KW-0119">Carbohydrate metabolism</keyword>
<evidence type="ECO:0000256" key="3">
    <source>
        <dbReference type="ARBA" id="ARBA00022692"/>
    </source>
</evidence>
<dbReference type="Gene3D" id="2.60.120.430">
    <property type="entry name" value="Galactose-binding lectin"/>
    <property type="match status" value="1"/>
</dbReference>
<feature type="non-terminal residue" evidence="11">
    <location>
        <position position="1"/>
    </location>
</feature>
<reference evidence="11" key="1">
    <citation type="journal article" date="2014" name="Front. Microbiol.">
        <title>High frequency of phylogenetically diverse reductive dehalogenase-homologous genes in deep subseafloor sedimentary metagenomes.</title>
        <authorList>
            <person name="Kawai M."/>
            <person name="Futagami T."/>
            <person name="Toyoda A."/>
            <person name="Takaki Y."/>
            <person name="Nishi S."/>
            <person name="Hori S."/>
            <person name="Arai W."/>
            <person name="Tsubouchi T."/>
            <person name="Morono Y."/>
            <person name="Uchiyama I."/>
            <person name="Ito T."/>
            <person name="Fujiyama A."/>
            <person name="Inagaki F."/>
            <person name="Takami H."/>
        </authorList>
    </citation>
    <scope>NUCLEOTIDE SEQUENCE</scope>
    <source>
        <strain evidence="11">Expedition CK06-06</strain>
    </source>
</reference>
<evidence type="ECO:0000256" key="2">
    <source>
        <dbReference type="ARBA" id="ARBA00009141"/>
    </source>
</evidence>
<dbReference type="AlphaFoldDB" id="X1I473"/>
<dbReference type="InterPro" id="IPR039155">
    <property type="entry name" value="MLEC"/>
</dbReference>
<evidence type="ECO:0000256" key="7">
    <source>
        <dbReference type="ARBA" id="ARBA00023136"/>
    </source>
</evidence>
<evidence type="ECO:0000259" key="10">
    <source>
        <dbReference type="Pfam" id="PF11721"/>
    </source>
</evidence>
<gene>
    <name evidence="11" type="ORF">S03H2_46479</name>
</gene>
<dbReference type="InterPro" id="IPR021720">
    <property type="entry name" value="Malectin_dom"/>
</dbReference>
<keyword evidence="6" id="KW-1133">Transmembrane helix</keyword>